<keyword evidence="4 8" id="KW-1133">Transmembrane helix</keyword>
<feature type="repeat" description="ANK" evidence="7">
    <location>
        <begin position="151"/>
        <end position="172"/>
    </location>
</feature>
<dbReference type="PROSITE" id="PS50088">
    <property type="entry name" value="ANK_REPEAT"/>
    <property type="match status" value="2"/>
</dbReference>
<dbReference type="SUPFAM" id="SSF48403">
    <property type="entry name" value="Ankyrin repeat"/>
    <property type="match status" value="1"/>
</dbReference>
<dbReference type="HOGENOM" id="CLU_000134_36_5_1"/>
<protein>
    <recommendedName>
        <fullName evidence="9">PGG domain-containing protein</fullName>
    </recommendedName>
</protein>
<keyword evidence="2 8" id="KW-0812">Transmembrane</keyword>
<dbReference type="Pfam" id="PF13962">
    <property type="entry name" value="PGG"/>
    <property type="match status" value="1"/>
</dbReference>
<dbReference type="InterPro" id="IPR036770">
    <property type="entry name" value="Ankyrin_rpt-contain_sf"/>
</dbReference>
<dbReference type="EnsemblPlants" id="OB09G14140.1">
    <property type="protein sequence ID" value="OB09G14140.1"/>
    <property type="gene ID" value="OB09G14140"/>
</dbReference>
<feature type="transmembrane region" description="Helical" evidence="8">
    <location>
        <begin position="521"/>
        <end position="543"/>
    </location>
</feature>
<evidence type="ECO:0000256" key="6">
    <source>
        <dbReference type="ARBA" id="ARBA00023136"/>
    </source>
</evidence>
<comment type="subcellular location">
    <subcellularLocation>
        <location evidence="1">Membrane</location>
        <topology evidence="1">Multi-pass membrane protein</topology>
    </subcellularLocation>
</comment>
<dbReference type="InterPro" id="IPR026961">
    <property type="entry name" value="PGG_dom"/>
</dbReference>
<name>J3MWN5_ORYBR</name>
<feature type="repeat" description="ANK" evidence="7">
    <location>
        <begin position="421"/>
        <end position="454"/>
    </location>
</feature>
<dbReference type="SMART" id="SM00248">
    <property type="entry name" value="ANK"/>
    <property type="match status" value="8"/>
</dbReference>
<dbReference type="PANTHER" id="PTHR24186">
    <property type="entry name" value="PROTEIN PHOSPHATASE 1 REGULATORY SUBUNIT"/>
    <property type="match status" value="1"/>
</dbReference>
<keyword evidence="5 7" id="KW-0040">ANK repeat</keyword>
<dbReference type="Proteomes" id="UP000006038">
    <property type="component" value="Chromosome 9"/>
</dbReference>
<dbReference type="PROSITE" id="PS50297">
    <property type="entry name" value="ANK_REP_REGION"/>
    <property type="match status" value="1"/>
</dbReference>
<feature type="transmembrane region" description="Helical" evidence="8">
    <location>
        <begin position="555"/>
        <end position="579"/>
    </location>
</feature>
<dbReference type="OMA" id="YNISAYC"/>
<feature type="transmembrane region" description="Helical" evidence="8">
    <location>
        <begin position="600"/>
        <end position="624"/>
    </location>
</feature>
<organism evidence="10">
    <name type="scientific">Oryza brachyantha</name>
    <name type="common">malo sina</name>
    <dbReference type="NCBI Taxonomy" id="4533"/>
    <lineage>
        <taxon>Eukaryota</taxon>
        <taxon>Viridiplantae</taxon>
        <taxon>Streptophyta</taxon>
        <taxon>Embryophyta</taxon>
        <taxon>Tracheophyta</taxon>
        <taxon>Spermatophyta</taxon>
        <taxon>Magnoliopsida</taxon>
        <taxon>Liliopsida</taxon>
        <taxon>Poales</taxon>
        <taxon>Poaceae</taxon>
        <taxon>BOP clade</taxon>
        <taxon>Oryzoideae</taxon>
        <taxon>Oryzeae</taxon>
        <taxon>Oryzinae</taxon>
        <taxon>Oryza</taxon>
    </lineage>
</organism>
<dbReference type="GO" id="GO:0005886">
    <property type="term" value="C:plasma membrane"/>
    <property type="evidence" value="ECO:0007669"/>
    <property type="project" value="TreeGrafter"/>
</dbReference>
<feature type="domain" description="PGG" evidence="9">
    <location>
        <begin position="518"/>
        <end position="625"/>
    </location>
</feature>
<feature type="transmembrane region" description="Helical" evidence="8">
    <location>
        <begin position="630"/>
        <end position="653"/>
    </location>
</feature>
<dbReference type="PANTHER" id="PTHR24186:SF50">
    <property type="entry name" value="ANKYRIN REPEAT-CONTAINING PROTEIN ITN1-LIKE ISOFORM X1"/>
    <property type="match status" value="1"/>
</dbReference>
<sequence length="683" mass="72921">MASKAKLTVATADTSRGEIRQQLKALVNKEDTTTMVVALASSREATAAAATAEKLGSATTMVVAMVVSKGEDATRPSSKASMDPLLLSLASRGAAADQASAMAMDLEGVTIDGDTALHVVATCGDSRSYLRSADIIHRKAQRDLLLVQDKNGDTPLHCAARAGRAQMVSHLIHLAQTEEDNNSGGSSSSRLKEQLLRMENNLHETALQDAVRIGNKEIVTKLLESDPELASYPLDGAGISAMYLAVLLNRVDIVKLLHQMSEGNNPSYSGPKGQNALHAAVLRGKEMTELLLNLNKDLTKQADQNGSTPLHFAASLSSIRTADRERMSCTPIIIPVLEADPTQLYQPDSEGLYPVHVAAFSGAQTAVSYFIKERPEIAGFRDSKGRTFLHVAAERDRGCIIVANACSDPSLAWILNLQDNDGNTAMHVAVQHGRVSSFCSLLSNREVNLNIPNNEGQTSLDVSMSTIPGGFLYLLNPDILMLDALIKCNAKMGCRRVDHFQEKEKDERTELEKVSGSTGTLGIGCVLIVTVTFGVIFAVPGGYMADDHYNGGTPALAGSLIFHAFIVANTVAFLLSSLATISLMLSGSPFVSLSLRQSHFLIAMSLAVCSVASLATTFVLGMFLVLAPVALWTAVAICVLTAIASLFCVYSIVHVRLTISKAIKARIGRTYKLLGSAAIISRK</sequence>
<dbReference type="InterPro" id="IPR002110">
    <property type="entry name" value="Ankyrin_rpt"/>
</dbReference>
<reference evidence="10" key="2">
    <citation type="submission" date="2013-04" db="UniProtKB">
        <authorList>
            <consortium name="EnsemblPlants"/>
        </authorList>
    </citation>
    <scope>IDENTIFICATION</scope>
</reference>
<evidence type="ECO:0000256" key="1">
    <source>
        <dbReference type="ARBA" id="ARBA00004141"/>
    </source>
</evidence>
<evidence type="ECO:0000256" key="4">
    <source>
        <dbReference type="ARBA" id="ARBA00022989"/>
    </source>
</evidence>
<evidence type="ECO:0000313" key="10">
    <source>
        <dbReference type="EnsemblPlants" id="OB09G14140.1"/>
    </source>
</evidence>
<evidence type="ECO:0000256" key="7">
    <source>
        <dbReference type="PROSITE-ProRule" id="PRU00023"/>
    </source>
</evidence>
<evidence type="ECO:0000256" key="3">
    <source>
        <dbReference type="ARBA" id="ARBA00022737"/>
    </source>
</evidence>
<accession>J3MWN5</accession>
<keyword evidence="11" id="KW-1185">Reference proteome</keyword>
<proteinExistence type="predicted"/>
<evidence type="ECO:0000256" key="8">
    <source>
        <dbReference type="SAM" id="Phobius"/>
    </source>
</evidence>
<dbReference type="Gene3D" id="1.25.40.20">
    <property type="entry name" value="Ankyrin repeat-containing domain"/>
    <property type="match status" value="3"/>
</dbReference>
<evidence type="ECO:0000259" key="9">
    <source>
        <dbReference type="Pfam" id="PF13962"/>
    </source>
</evidence>
<evidence type="ECO:0000256" key="2">
    <source>
        <dbReference type="ARBA" id="ARBA00022692"/>
    </source>
</evidence>
<dbReference type="Pfam" id="PF13857">
    <property type="entry name" value="Ank_5"/>
    <property type="match status" value="1"/>
</dbReference>
<reference evidence="10" key="1">
    <citation type="journal article" date="2013" name="Nat. Commun.">
        <title>Whole-genome sequencing of Oryza brachyantha reveals mechanisms underlying Oryza genome evolution.</title>
        <authorList>
            <person name="Chen J."/>
            <person name="Huang Q."/>
            <person name="Gao D."/>
            <person name="Wang J."/>
            <person name="Lang Y."/>
            <person name="Liu T."/>
            <person name="Li B."/>
            <person name="Bai Z."/>
            <person name="Luis Goicoechea J."/>
            <person name="Liang C."/>
            <person name="Chen C."/>
            <person name="Zhang W."/>
            <person name="Sun S."/>
            <person name="Liao Y."/>
            <person name="Zhang X."/>
            <person name="Yang L."/>
            <person name="Song C."/>
            <person name="Wang M."/>
            <person name="Shi J."/>
            <person name="Liu G."/>
            <person name="Liu J."/>
            <person name="Zhou H."/>
            <person name="Zhou W."/>
            <person name="Yu Q."/>
            <person name="An N."/>
            <person name="Chen Y."/>
            <person name="Cai Q."/>
            <person name="Wang B."/>
            <person name="Liu B."/>
            <person name="Min J."/>
            <person name="Huang Y."/>
            <person name="Wu H."/>
            <person name="Li Z."/>
            <person name="Zhang Y."/>
            <person name="Yin Y."/>
            <person name="Song W."/>
            <person name="Jiang J."/>
            <person name="Jackson S.A."/>
            <person name="Wing R.A."/>
            <person name="Wang J."/>
            <person name="Chen M."/>
        </authorList>
    </citation>
    <scope>NUCLEOTIDE SEQUENCE [LARGE SCALE GENOMIC DNA]</scope>
    <source>
        <strain evidence="10">cv. IRGC 101232</strain>
    </source>
</reference>
<keyword evidence="6 8" id="KW-0472">Membrane</keyword>
<keyword evidence="3" id="KW-0677">Repeat</keyword>
<dbReference type="Gramene" id="OB09G14140.1">
    <property type="protein sequence ID" value="OB09G14140.1"/>
    <property type="gene ID" value="OB09G14140"/>
</dbReference>
<dbReference type="eggNOG" id="KOG0504">
    <property type="taxonomic scope" value="Eukaryota"/>
</dbReference>
<dbReference type="AlphaFoldDB" id="J3MWN5"/>
<evidence type="ECO:0000313" key="11">
    <source>
        <dbReference type="Proteomes" id="UP000006038"/>
    </source>
</evidence>
<dbReference type="Pfam" id="PF12796">
    <property type="entry name" value="Ank_2"/>
    <property type="match status" value="2"/>
</dbReference>
<dbReference type="STRING" id="4533.J3MWN5"/>
<evidence type="ECO:0000256" key="5">
    <source>
        <dbReference type="ARBA" id="ARBA00023043"/>
    </source>
</evidence>